<reference evidence="2 3" key="1">
    <citation type="submission" date="2019-07" db="EMBL/GenBank/DDBJ databases">
        <title>Whole genome shotgun sequence of Cellulomonas soli NBRC 109434.</title>
        <authorList>
            <person name="Hosoyama A."/>
            <person name="Uohara A."/>
            <person name="Ohji S."/>
            <person name="Ichikawa N."/>
        </authorList>
    </citation>
    <scope>NUCLEOTIDE SEQUENCE [LARGE SCALE GENOMIC DNA]</scope>
    <source>
        <strain evidence="2 3">NBRC 109434</strain>
    </source>
</reference>
<name>A0A512PD62_9CELL</name>
<dbReference type="Gene3D" id="1.50.10.20">
    <property type="match status" value="1"/>
</dbReference>
<dbReference type="Pfam" id="PF05147">
    <property type="entry name" value="LANC_like"/>
    <property type="match status" value="1"/>
</dbReference>
<dbReference type="RefSeq" id="WP_179561675.1">
    <property type="nucleotide sequence ID" value="NZ_BAABBJ010000003.1"/>
</dbReference>
<proteinExistence type="predicted"/>
<dbReference type="GO" id="GO:0031179">
    <property type="term" value="P:peptide modification"/>
    <property type="evidence" value="ECO:0007669"/>
    <property type="project" value="InterPro"/>
</dbReference>
<dbReference type="SMART" id="SM01260">
    <property type="entry name" value="LANC_like"/>
    <property type="match status" value="1"/>
</dbReference>
<accession>A0A512PD62</accession>
<keyword evidence="3" id="KW-1185">Reference proteome</keyword>
<dbReference type="PRINTS" id="PR01950">
    <property type="entry name" value="LANCSUPER"/>
</dbReference>
<keyword evidence="1" id="KW-0862">Zinc</keyword>
<protein>
    <recommendedName>
        <fullName evidence="4">Lanthionine synthetase</fullName>
    </recommendedName>
</protein>
<comment type="caution">
    <text evidence="2">The sequence shown here is derived from an EMBL/GenBank/DDBJ whole genome shotgun (WGS) entry which is preliminary data.</text>
</comment>
<dbReference type="InterPro" id="IPR007822">
    <property type="entry name" value="LANC-like"/>
</dbReference>
<dbReference type="AlphaFoldDB" id="A0A512PD62"/>
<dbReference type="EMBL" id="BKAL01000005">
    <property type="protein sequence ID" value="GEP69072.1"/>
    <property type="molecule type" value="Genomic_DNA"/>
</dbReference>
<dbReference type="Proteomes" id="UP000321798">
    <property type="component" value="Unassembled WGS sequence"/>
</dbReference>
<feature type="binding site" evidence="1">
    <location>
        <position position="316"/>
    </location>
    <ligand>
        <name>Zn(2+)</name>
        <dbReference type="ChEBI" id="CHEBI:29105"/>
    </ligand>
</feature>
<evidence type="ECO:0000313" key="3">
    <source>
        <dbReference type="Proteomes" id="UP000321798"/>
    </source>
</evidence>
<feature type="binding site" evidence="1">
    <location>
        <position position="315"/>
    </location>
    <ligand>
        <name>Zn(2+)</name>
        <dbReference type="ChEBI" id="CHEBI:29105"/>
    </ligand>
</feature>
<feature type="binding site" evidence="1">
    <location>
        <position position="271"/>
    </location>
    <ligand>
        <name>Zn(2+)</name>
        <dbReference type="ChEBI" id="CHEBI:29105"/>
    </ligand>
</feature>
<keyword evidence="1" id="KW-0479">Metal-binding</keyword>
<dbReference type="SUPFAM" id="SSF158745">
    <property type="entry name" value="LanC-like"/>
    <property type="match status" value="1"/>
</dbReference>
<gene>
    <name evidence="2" type="ORF">CSO01_17870</name>
</gene>
<evidence type="ECO:0000313" key="2">
    <source>
        <dbReference type="EMBL" id="GEP69072.1"/>
    </source>
</evidence>
<evidence type="ECO:0008006" key="4">
    <source>
        <dbReference type="Google" id="ProtNLM"/>
    </source>
</evidence>
<dbReference type="GO" id="GO:0046872">
    <property type="term" value="F:metal ion binding"/>
    <property type="evidence" value="ECO:0007669"/>
    <property type="project" value="UniProtKB-KW"/>
</dbReference>
<evidence type="ECO:0000256" key="1">
    <source>
        <dbReference type="PIRSR" id="PIRSR607822-1"/>
    </source>
</evidence>
<organism evidence="2 3">
    <name type="scientific">Cellulomonas soli</name>
    <dbReference type="NCBI Taxonomy" id="931535"/>
    <lineage>
        <taxon>Bacteria</taxon>
        <taxon>Bacillati</taxon>
        <taxon>Actinomycetota</taxon>
        <taxon>Actinomycetes</taxon>
        <taxon>Micrococcales</taxon>
        <taxon>Cellulomonadaceae</taxon>
        <taxon>Cellulomonas</taxon>
    </lineage>
</organism>
<sequence>MSADTWSPTSQVSIRWTTGAWQSWAESYGDLTEEVVLDPTGLDDAVAACRRPRASLAGGLPGWLWAYACARGVAPGADFARTEETLARIITRVAPSDHAPAQSAVGLFRGSGGLLWATDACARRAPAFAPTHRQLVEGWMAGARRVLDRLDAHDPQVPIPASLLDVTDGLAGVVRTLVLLATSPIDSGPDPRPLIARASAILCQLSDSIELVKKDPKALGAAHGLPGIAAALAVAIQHDEAAAGARDVLANLVRAVDESRAHVPPLRPSWCSGEDGTAANLGLARSVLDGYGLADVALPGEATAGQAPLSGPGLCHGAAGILLIRDRLGTRVPASVAESVDAALERGARGALTVDRGGTDVWSLLDLLDGAAGFTLCGLELAGARTGLSIFLGLPDVGAAVPKASTEARA</sequence>